<sequence length="99" mass="10905">MVAGVKQFMLRFILSSFSFRVNFPCGRTPGTAHTAQNHGFGLAADSDGPSGHMQKDVFIIIWDTNCPPCYLKKRAAGAPTEKRQYRGPPATVSIDQYDL</sequence>
<keyword evidence="3" id="KW-1185">Reference proteome</keyword>
<feature type="region of interest" description="Disordered" evidence="1">
    <location>
        <begin position="76"/>
        <end position="99"/>
    </location>
</feature>
<evidence type="ECO:0000313" key="3">
    <source>
        <dbReference type="Proteomes" id="UP000297703"/>
    </source>
</evidence>
<gene>
    <name evidence="2" type="ORF">DR999_PMT09460</name>
</gene>
<organism evidence="2 3">
    <name type="scientific">Platysternon megacephalum</name>
    <name type="common">big-headed turtle</name>
    <dbReference type="NCBI Taxonomy" id="55544"/>
    <lineage>
        <taxon>Eukaryota</taxon>
        <taxon>Metazoa</taxon>
        <taxon>Chordata</taxon>
        <taxon>Craniata</taxon>
        <taxon>Vertebrata</taxon>
        <taxon>Euteleostomi</taxon>
        <taxon>Archelosauria</taxon>
        <taxon>Testudinata</taxon>
        <taxon>Testudines</taxon>
        <taxon>Cryptodira</taxon>
        <taxon>Durocryptodira</taxon>
        <taxon>Testudinoidea</taxon>
        <taxon>Platysternidae</taxon>
        <taxon>Platysternon</taxon>
    </lineage>
</organism>
<reference evidence="2 3" key="1">
    <citation type="submission" date="2019-04" db="EMBL/GenBank/DDBJ databases">
        <title>Draft genome of the big-headed turtle Platysternon megacephalum.</title>
        <authorList>
            <person name="Gong S."/>
        </authorList>
    </citation>
    <scope>NUCLEOTIDE SEQUENCE [LARGE SCALE GENOMIC DNA]</scope>
    <source>
        <strain evidence="2">DO16091913</strain>
        <tissue evidence="2">Muscle</tissue>
    </source>
</reference>
<reference evidence="2 3" key="2">
    <citation type="submission" date="2019-04" db="EMBL/GenBank/DDBJ databases">
        <title>The genome sequence of big-headed turtle.</title>
        <authorList>
            <person name="Gong S."/>
        </authorList>
    </citation>
    <scope>NUCLEOTIDE SEQUENCE [LARGE SCALE GENOMIC DNA]</scope>
    <source>
        <strain evidence="2">DO16091913</strain>
        <tissue evidence="2">Muscle</tissue>
    </source>
</reference>
<dbReference type="Proteomes" id="UP000297703">
    <property type="component" value="Unassembled WGS sequence"/>
</dbReference>
<protein>
    <submittedName>
        <fullName evidence="2">Chloride intracellular channel protein 6</fullName>
    </submittedName>
</protein>
<name>A0A4D9EIC2_9SAUR</name>
<accession>A0A4D9EIC2</accession>
<evidence type="ECO:0000313" key="2">
    <source>
        <dbReference type="EMBL" id="TFK07663.1"/>
    </source>
</evidence>
<comment type="caution">
    <text evidence="2">The sequence shown here is derived from an EMBL/GenBank/DDBJ whole genome shotgun (WGS) entry which is preliminary data.</text>
</comment>
<evidence type="ECO:0000256" key="1">
    <source>
        <dbReference type="SAM" id="MobiDB-lite"/>
    </source>
</evidence>
<dbReference type="EMBL" id="QXTE01000080">
    <property type="protein sequence ID" value="TFK07663.1"/>
    <property type="molecule type" value="Genomic_DNA"/>
</dbReference>
<proteinExistence type="predicted"/>
<dbReference type="AlphaFoldDB" id="A0A4D9EIC2"/>